<organism evidence="3 4">
    <name type="scientific">Candidatus Litorirhabdus singularis</name>
    <dbReference type="NCBI Taxonomy" id="2518993"/>
    <lineage>
        <taxon>Bacteria</taxon>
        <taxon>Pseudomonadati</taxon>
        <taxon>Pseudomonadota</taxon>
        <taxon>Gammaproteobacteria</taxon>
        <taxon>Cellvibrionales</taxon>
        <taxon>Halieaceae</taxon>
        <taxon>Candidatus Litorirhabdus</taxon>
    </lineage>
</organism>
<evidence type="ECO:0000313" key="3">
    <source>
        <dbReference type="EMBL" id="MCX2979300.1"/>
    </source>
</evidence>
<dbReference type="Proteomes" id="UP001143362">
    <property type="component" value="Unassembled WGS sequence"/>
</dbReference>
<dbReference type="Gene3D" id="3.40.50.720">
    <property type="entry name" value="NAD(P)-binding Rossmann-like Domain"/>
    <property type="match status" value="1"/>
</dbReference>
<name>A0ABT3TAM8_9GAMM</name>
<accession>A0ABT3TAM8</accession>
<dbReference type="InterPro" id="IPR020904">
    <property type="entry name" value="Sc_DH/Rdtase_CS"/>
</dbReference>
<dbReference type="InterPro" id="IPR036291">
    <property type="entry name" value="NAD(P)-bd_dom_sf"/>
</dbReference>
<dbReference type="Pfam" id="PF13561">
    <property type="entry name" value="adh_short_C2"/>
    <property type="match status" value="1"/>
</dbReference>
<dbReference type="EMBL" id="SHNN01000001">
    <property type="protein sequence ID" value="MCX2979300.1"/>
    <property type="molecule type" value="Genomic_DNA"/>
</dbReference>
<dbReference type="PRINTS" id="PR00080">
    <property type="entry name" value="SDRFAMILY"/>
</dbReference>
<dbReference type="RefSeq" id="WP_279243302.1">
    <property type="nucleotide sequence ID" value="NZ_SHNN01000001.1"/>
</dbReference>
<protein>
    <submittedName>
        <fullName evidence="3">SDR family oxidoreductase</fullName>
    </submittedName>
</protein>
<dbReference type="PANTHER" id="PTHR43639">
    <property type="entry name" value="OXIDOREDUCTASE, SHORT-CHAIN DEHYDROGENASE/REDUCTASE FAMILY (AFU_ORTHOLOGUE AFUA_5G02870)"/>
    <property type="match status" value="1"/>
</dbReference>
<gene>
    <name evidence="3" type="ORF">EYC98_00295</name>
</gene>
<comment type="similarity">
    <text evidence="1">Belongs to the short-chain dehydrogenases/reductases (SDR) family.</text>
</comment>
<comment type="caution">
    <text evidence="3">The sequence shown here is derived from an EMBL/GenBank/DDBJ whole genome shotgun (WGS) entry which is preliminary data.</text>
</comment>
<dbReference type="PANTHER" id="PTHR43639:SF1">
    <property type="entry name" value="SHORT-CHAIN DEHYDROGENASE_REDUCTASE FAMILY PROTEIN"/>
    <property type="match status" value="1"/>
</dbReference>
<reference evidence="3" key="1">
    <citation type="submission" date="2019-02" db="EMBL/GenBank/DDBJ databases">
        <authorList>
            <person name="Li S.-H."/>
        </authorList>
    </citation>
    <scope>NUCLEOTIDE SEQUENCE</scope>
    <source>
        <strain evidence="3">IMCC14734</strain>
    </source>
</reference>
<proteinExistence type="inferred from homology"/>
<dbReference type="CDD" id="cd05233">
    <property type="entry name" value="SDR_c"/>
    <property type="match status" value="1"/>
</dbReference>
<keyword evidence="4" id="KW-1185">Reference proteome</keyword>
<evidence type="ECO:0000313" key="4">
    <source>
        <dbReference type="Proteomes" id="UP001143362"/>
    </source>
</evidence>
<evidence type="ECO:0000256" key="2">
    <source>
        <dbReference type="ARBA" id="ARBA00023002"/>
    </source>
</evidence>
<sequence>MNNRFENKRVFVSGAASGMGRATALRFAAEGARVYCVDLDQDGVEATVRKMERGSDEAVAARLDVTSGDACRSAIADVSARWGGIDVLCNVAGVGGIRALGEETDEGWALAMAVNANGPFYLSQAAMPHLVESRGVIINVISTAGLQGQAYMSSYVASKHALLGLTRTLALEFGRQGVRVNAVCPGGTKTAFLQGFQLDDNIDMGLIARTSLLDEMAEPEDMAASICFLASAEARFANGAILSVDGGSVAG</sequence>
<dbReference type="PROSITE" id="PS00061">
    <property type="entry name" value="ADH_SHORT"/>
    <property type="match status" value="1"/>
</dbReference>
<evidence type="ECO:0000256" key="1">
    <source>
        <dbReference type="ARBA" id="ARBA00006484"/>
    </source>
</evidence>
<dbReference type="PRINTS" id="PR00081">
    <property type="entry name" value="GDHRDH"/>
</dbReference>
<keyword evidence="2" id="KW-0560">Oxidoreductase</keyword>
<dbReference type="InterPro" id="IPR002347">
    <property type="entry name" value="SDR_fam"/>
</dbReference>
<dbReference type="SUPFAM" id="SSF51735">
    <property type="entry name" value="NAD(P)-binding Rossmann-fold domains"/>
    <property type="match status" value="1"/>
</dbReference>